<reference evidence="3" key="1">
    <citation type="journal article" date="2019" name="Int. J. Syst. Evol. Microbiol.">
        <title>The Global Catalogue of Microorganisms (GCM) 10K type strain sequencing project: providing services to taxonomists for standard genome sequencing and annotation.</title>
        <authorList>
            <consortium name="The Broad Institute Genomics Platform"/>
            <consortium name="The Broad Institute Genome Sequencing Center for Infectious Disease"/>
            <person name="Wu L."/>
            <person name="Ma J."/>
        </authorList>
    </citation>
    <scope>NUCLEOTIDE SEQUENCE [LARGE SCALE GENOMIC DNA]</scope>
    <source>
        <strain evidence="3">CGMCC 1.15111</strain>
    </source>
</reference>
<protein>
    <recommendedName>
        <fullName evidence="1">DUF6268 domain-containing protein</fullName>
    </recommendedName>
</protein>
<evidence type="ECO:0000313" key="2">
    <source>
        <dbReference type="EMBL" id="GHE61844.1"/>
    </source>
</evidence>
<accession>A0ABQ3I7E3</accession>
<organism evidence="2 3">
    <name type="scientific">Roseivirga thermotolerans</name>
    <dbReference type="NCBI Taxonomy" id="1758176"/>
    <lineage>
        <taxon>Bacteria</taxon>
        <taxon>Pseudomonadati</taxon>
        <taxon>Bacteroidota</taxon>
        <taxon>Cytophagia</taxon>
        <taxon>Cytophagales</taxon>
        <taxon>Roseivirgaceae</taxon>
        <taxon>Roseivirga</taxon>
    </lineage>
</organism>
<dbReference type="Proteomes" id="UP000658258">
    <property type="component" value="Unassembled WGS sequence"/>
</dbReference>
<sequence length="294" mass="33878">MTYRPRVSEVTVSSIGNYSAMGPDGLTTRIQTDRLWQYRFGIPLVLREKTLFGVQLKHTELAYQTLSLSGTNEPLYEKLDEGKLFNTGINLLYQRTLENSKQLILIGVSELASNEFSLNRFAGRHYISGMLTRKPNERVRWGYGGVVNYALGVWNVYPTLLYHRQLRDKWLLELNLPGNAQLRFHPDNKTHIIAKLAFDNWRYNVTDALQDGSGQFTLQRADIYGGLMLEKQLYDWLWLAGEVSYLSNLSFFVAEPGERLRNAVEEFKVDDSTQLKFSLFLVPPQKLWSGIKAR</sequence>
<feature type="domain" description="DUF6268" evidence="1">
    <location>
        <begin position="71"/>
        <end position="207"/>
    </location>
</feature>
<name>A0ABQ3I7E3_9BACT</name>
<dbReference type="EMBL" id="BNAG01000002">
    <property type="protein sequence ID" value="GHE61844.1"/>
    <property type="molecule type" value="Genomic_DNA"/>
</dbReference>
<comment type="caution">
    <text evidence="2">The sequence shown here is derived from an EMBL/GenBank/DDBJ whole genome shotgun (WGS) entry which is preliminary data.</text>
</comment>
<dbReference type="InterPro" id="IPR046235">
    <property type="entry name" value="DUF6268"/>
</dbReference>
<dbReference type="Pfam" id="PF19783">
    <property type="entry name" value="DUF6268"/>
    <property type="match status" value="1"/>
</dbReference>
<gene>
    <name evidence="2" type="ORF">GCM10011340_16190</name>
</gene>
<evidence type="ECO:0000259" key="1">
    <source>
        <dbReference type="Pfam" id="PF19783"/>
    </source>
</evidence>
<proteinExistence type="predicted"/>
<evidence type="ECO:0000313" key="3">
    <source>
        <dbReference type="Proteomes" id="UP000658258"/>
    </source>
</evidence>
<keyword evidence="3" id="KW-1185">Reference proteome</keyword>